<dbReference type="AlphaFoldDB" id="A0A857JIE1"/>
<dbReference type="EMBL" id="CP047656">
    <property type="protein sequence ID" value="QHJ10404.1"/>
    <property type="molecule type" value="Genomic_DNA"/>
</dbReference>
<dbReference type="InterPro" id="IPR050502">
    <property type="entry name" value="Euk_RNA-bind_prot"/>
</dbReference>
<dbReference type="GO" id="GO:0003729">
    <property type="term" value="F:mRNA binding"/>
    <property type="evidence" value="ECO:0007669"/>
    <property type="project" value="TreeGrafter"/>
</dbReference>
<keyword evidence="1" id="KW-0694">RNA-binding</keyword>
<dbReference type="PANTHER" id="PTHR48025">
    <property type="entry name" value="OS02G0815200 PROTEIN"/>
    <property type="match status" value="1"/>
</dbReference>
<feature type="domain" description="RRM" evidence="2">
    <location>
        <begin position="1"/>
        <end position="79"/>
    </location>
</feature>
<dbReference type="SMART" id="SM00360">
    <property type="entry name" value="RRM"/>
    <property type="match status" value="1"/>
</dbReference>
<dbReference type="InterPro" id="IPR000504">
    <property type="entry name" value="RRM_dom"/>
</dbReference>
<keyword evidence="4" id="KW-1185">Reference proteome</keyword>
<evidence type="ECO:0000313" key="4">
    <source>
        <dbReference type="Proteomes" id="UP000464524"/>
    </source>
</evidence>
<protein>
    <recommendedName>
        <fullName evidence="2">RRM domain-containing protein</fullName>
    </recommendedName>
</protein>
<organism evidence="3 4">
    <name type="scientific">Paraglaciecola mesophila</name>
    <dbReference type="NCBI Taxonomy" id="197222"/>
    <lineage>
        <taxon>Bacteria</taxon>
        <taxon>Pseudomonadati</taxon>
        <taxon>Pseudomonadota</taxon>
        <taxon>Gammaproteobacteria</taxon>
        <taxon>Alteromonadales</taxon>
        <taxon>Alteromonadaceae</taxon>
        <taxon>Paraglaciecola</taxon>
    </lineage>
</organism>
<name>A0A857JIE1_9ALTE</name>
<proteinExistence type="predicted"/>
<evidence type="ECO:0000256" key="1">
    <source>
        <dbReference type="ARBA" id="ARBA00022884"/>
    </source>
</evidence>
<evidence type="ECO:0000313" key="3">
    <source>
        <dbReference type="EMBL" id="QHJ10404.1"/>
    </source>
</evidence>
<evidence type="ECO:0000259" key="2">
    <source>
        <dbReference type="PROSITE" id="PS50102"/>
    </source>
</evidence>
<dbReference type="KEGG" id="pmes:FX988_00616"/>
<dbReference type="OrthoDB" id="9798855at2"/>
<dbReference type="PROSITE" id="PS50102">
    <property type="entry name" value="RRM"/>
    <property type="match status" value="1"/>
</dbReference>
<dbReference type="Proteomes" id="UP000464524">
    <property type="component" value="Chromosome"/>
</dbReference>
<dbReference type="PANTHER" id="PTHR48025:SF1">
    <property type="entry name" value="RRM DOMAIN-CONTAINING PROTEIN"/>
    <property type="match status" value="1"/>
</dbReference>
<accession>A0A857JIE1</accession>
<reference evidence="3 4" key="1">
    <citation type="submission" date="2019-12" db="EMBL/GenBank/DDBJ databases">
        <title>Genome sequencing and assembly of endphytes of Porphyra tenera.</title>
        <authorList>
            <person name="Park J.M."/>
            <person name="Shin R."/>
            <person name="Jo S.H."/>
        </authorList>
    </citation>
    <scope>NUCLEOTIDE SEQUENCE [LARGE SCALE GENOMIC DNA]</scope>
    <source>
        <strain evidence="3 4">GPM4</strain>
    </source>
</reference>
<dbReference type="Gene3D" id="3.30.70.330">
    <property type="match status" value="1"/>
</dbReference>
<dbReference type="Pfam" id="PF00076">
    <property type="entry name" value="RRM_1"/>
    <property type="match status" value="1"/>
</dbReference>
<dbReference type="InterPro" id="IPR035979">
    <property type="entry name" value="RBD_domain_sf"/>
</dbReference>
<dbReference type="SUPFAM" id="SSF54928">
    <property type="entry name" value="RNA-binding domain, RBD"/>
    <property type="match status" value="1"/>
</dbReference>
<dbReference type="CDD" id="cd00590">
    <property type="entry name" value="RRM_SF"/>
    <property type="match status" value="1"/>
</dbReference>
<dbReference type="RefSeq" id="WP_160178284.1">
    <property type="nucleotide sequence ID" value="NZ_CP047656.1"/>
</dbReference>
<sequence length="89" mass="9792">MKLLIRNLDRTTTQDELRTLFEGYGVVQSCTIVMDPATHSSKGFGFIEMPKVGDAKAATINLNGHTLGANKIRVKKADDKVESTEKPNE</sequence>
<dbReference type="InterPro" id="IPR012677">
    <property type="entry name" value="Nucleotide-bd_a/b_plait_sf"/>
</dbReference>
<gene>
    <name evidence="3" type="ORF">FX988_00616</name>
</gene>